<dbReference type="SMART" id="SM00369">
    <property type="entry name" value="LRR_TYP"/>
    <property type="match status" value="7"/>
</dbReference>
<sequence>MSILSLPSVLLLLFLVPFHVISQPNANQNDQTTLLSIKHFWSSPPSLSHWNQSTNPCTWPEIKCTANAVTGVTINQDIRGVVPAFICDIKNLTHLDLSLNFFNENFPTGLYNCTNLEYLDLSENLFVGRIPDDISRLSRELKYLSLLNNNFTGDIPVSISRLSKLTYLELRQNLFNGSFPEEIGNLSDLEELYLGFNDFKPSRLPDSFTRLKKLRNFIMTEANLIGEIPANLSGMAAIELLDVSVNRLEGSIPSDLFLLKNLKEVYLFANNLTGGIPDSIEAWNMEIIDLSANKLTGEIPNGFGNLTSLKNLTLFINQLSGEIPVGIGRLPKLHDVRIFRNKLSGQLPPDFGRYSELNRFEVSENNFTGNLPGNLCYSGKLEGVSVHINNLSGEIPKSLETCNTLRTVELYGNRFSGVFPDGLWKVSSLEKLMISGNSFTGELPQELAPNLSTLEIKNNQFSGQIPIGVSSWKNLQAFKAGYNFFNGVIPQGLTALQNLVTLELDGNQLTGELPATIVSWSSLSTLNLSRNQLSGPIPAGLGFLERLTFLDLSRNYLSGQIPSQLGRQLVKLDLSANNITGSIPNQLDNGAFDRSFLNNPGLCSNNPLLGLSTCSSRSSSDPSRKISAKFVAIIASIAVIMFLLALLLTGYVVVLYRRRTYDLDMNWKFTSFQKLSFTESTILPRLTENNVIGHGGSGKVYRVPVNQSGDIVAVKKFSSKKNLDLRLEKEFLAEVKILSTIRHSNIVKLMGCISCDNSKLLVYEYLENRSLDRWLHQKQTPGRGPSGSVRHVVLDWPKRLQIALGAARGLSYMHHDCTPGVVHRDVKSSNILLDSEFNAKIADFGLARILVKENELNIMSTVDGSLGYMAPESAHTTKVNEKIDVYSFGVVLLELTTGKEASNGDEHSSLAEWAWQHALGAAPIADALDDDVNEPMYLTEMITVFKLGLYCTSKLPTNRPSMKEVSQMLLRCSQASVAARKEETGGDVTDHLPLLKLEDRQKNREGLPNGTHVSDTDNERLRLQGDLLQGQSDLIASKLSNKIPRIPTDGIRGPQVATN</sequence>
<dbReference type="CDD" id="cd14066">
    <property type="entry name" value="STKc_IRAK"/>
    <property type="match status" value="1"/>
</dbReference>
<dbReference type="InterPro" id="IPR000719">
    <property type="entry name" value="Prot_kinase_dom"/>
</dbReference>
<evidence type="ECO:0000256" key="3">
    <source>
        <dbReference type="ARBA" id="ARBA00022614"/>
    </source>
</evidence>
<dbReference type="STRING" id="35608.A0A2U1NGE0"/>
<dbReference type="GO" id="GO:0006952">
    <property type="term" value="P:defense response"/>
    <property type="evidence" value="ECO:0007669"/>
    <property type="project" value="UniProtKB-ARBA"/>
</dbReference>
<keyword evidence="11 16" id="KW-1133">Transmembrane helix</keyword>
<dbReference type="SMART" id="SM00220">
    <property type="entry name" value="S_TKc"/>
    <property type="match status" value="1"/>
</dbReference>
<organism evidence="19 20">
    <name type="scientific">Artemisia annua</name>
    <name type="common">Sweet wormwood</name>
    <dbReference type="NCBI Taxonomy" id="35608"/>
    <lineage>
        <taxon>Eukaryota</taxon>
        <taxon>Viridiplantae</taxon>
        <taxon>Streptophyta</taxon>
        <taxon>Embryophyta</taxon>
        <taxon>Tracheophyta</taxon>
        <taxon>Spermatophyta</taxon>
        <taxon>Magnoliopsida</taxon>
        <taxon>eudicotyledons</taxon>
        <taxon>Gunneridae</taxon>
        <taxon>Pentapetalae</taxon>
        <taxon>asterids</taxon>
        <taxon>campanulids</taxon>
        <taxon>Asterales</taxon>
        <taxon>Asteraceae</taxon>
        <taxon>Asteroideae</taxon>
        <taxon>Anthemideae</taxon>
        <taxon>Artemisiinae</taxon>
        <taxon>Artemisia</taxon>
    </lineage>
</organism>
<feature type="region of interest" description="Disordered" evidence="15">
    <location>
        <begin position="1039"/>
        <end position="1059"/>
    </location>
</feature>
<dbReference type="Pfam" id="PF13855">
    <property type="entry name" value="LRR_8"/>
    <property type="match status" value="1"/>
</dbReference>
<dbReference type="SUPFAM" id="SSF52047">
    <property type="entry name" value="RNI-like"/>
    <property type="match status" value="2"/>
</dbReference>
<evidence type="ECO:0000256" key="5">
    <source>
        <dbReference type="ARBA" id="ARBA00022692"/>
    </source>
</evidence>
<comment type="caution">
    <text evidence="19">The sequence shown here is derived from an EMBL/GenBank/DDBJ whole genome shotgun (WGS) entry which is preliminary data.</text>
</comment>
<evidence type="ECO:0000256" key="4">
    <source>
        <dbReference type="ARBA" id="ARBA00022679"/>
    </source>
</evidence>
<evidence type="ECO:0000313" key="20">
    <source>
        <dbReference type="Proteomes" id="UP000245207"/>
    </source>
</evidence>
<dbReference type="GO" id="GO:0016020">
    <property type="term" value="C:membrane"/>
    <property type="evidence" value="ECO:0007669"/>
    <property type="project" value="UniProtKB-SubCell"/>
</dbReference>
<evidence type="ECO:0000259" key="18">
    <source>
        <dbReference type="PROSITE" id="PS50011"/>
    </source>
</evidence>
<evidence type="ECO:0000256" key="13">
    <source>
        <dbReference type="ARBA" id="ARBA00023180"/>
    </source>
</evidence>
<dbReference type="PANTHER" id="PTHR48056:SF29">
    <property type="entry name" value="RECEPTOR-LIKE PROTEIN KINASE HSL1"/>
    <property type="match status" value="1"/>
</dbReference>
<evidence type="ECO:0000313" key="19">
    <source>
        <dbReference type="EMBL" id="PWA72585.1"/>
    </source>
</evidence>
<evidence type="ECO:0000256" key="12">
    <source>
        <dbReference type="ARBA" id="ARBA00023136"/>
    </source>
</evidence>
<dbReference type="GO" id="GO:0004672">
    <property type="term" value="F:protein kinase activity"/>
    <property type="evidence" value="ECO:0007669"/>
    <property type="project" value="InterPro"/>
</dbReference>
<evidence type="ECO:0000256" key="16">
    <source>
        <dbReference type="SAM" id="Phobius"/>
    </source>
</evidence>
<evidence type="ECO:0000256" key="10">
    <source>
        <dbReference type="ARBA" id="ARBA00022840"/>
    </source>
</evidence>
<comment type="similarity">
    <text evidence="2">Belongs to the protein kinase superfamily. Ser/Thr protein kinase family.</text>
</comment>
<keyword evidence="20" id="KW-1185">Reference proteome</keyword>
<dbReference type="PROSITE" id="PS00108">
    <property type="entry name" value="PROTEIN_KINASE_ST"/>
    <property type="match status" value="1"/>
</dbReference>
<keyword evidence="9" id="KW-0418">Kinase</keyword>
<dbReference type="FunFam" id="3.80.10.10:FF:000041">
    <property type="entry name" value="LRR receptor-like serine/threonine-protein kinase ERECTA"/>
    <property type="match status" value="1"/>
</dbReference>
<dbReference type="InterPro" id="IPR008271">
    <property type="entry name" value="Ser/Thr_kinase_AS"/>
</dbReference>
<keyword evidence="10 14" id="KW-0067">ATP-binding</keyword>
<dbReference type="Pfam" id="PF08263">
    <property type="entry name" value="LRRNT_2"/>
    <property type="match status" value="1"/>
</dbReference>
<keyword evidence="12 16" id="KW-0472">Membrane</keyword>
<dbReference type="SUPFAM" id="SSF56112">
    <property type="entry name" value="Protein kinase-like (PK-like)"/>
    <property type="match status" value="1"/>
</dbReference>
<dbReference type="PROSITE" id="PS50011">
    <property type="entry name" value="PROTEIN_KINASE_DOM"/>
    <property type="match status" value="1"/>
</dbReference>
<evidence type="ECO:0000256" key="9">
    <source>
        <dbReference type="ARBA" id="ARBA00022777"/>
    </source>
</evidence>
<dbReference type="FunFam" id="3.80.10.10:FF:000233">
    <property type="entry name" value="Leucine-rich repeat receptor-like protein kinase TDR"/>
    <property type="match status" value="1"/>
</dbReference>
<dbReference type="InterPro" id="IPR001611">
    <property type="entry name" value="Leu-rich_rpt"/>
</dbReference>
<dbReference type="Proteomes" id="UP000245207">
    <property type="component" value="Unassembled WGS sequence"/>
</dbReference>
<proteinExistence type="inferred from homology"/>
<dbReference type="Pfam" id="PF00560">
    <property type="entry name" value="LRR_1"/>
    <property type="match status" value="7"/>
</dbReference>
<feature type="transmembrane region" description="Helical" evidence="16">
    <location>
        <begin position="630"/>
        <end position="656"/>
    </location>
</feature>
<evidence type="ECO:0000256" key="1">
    <source>
        <dbReference type="ARBA" id="ARBA00004479"/>
    </source>
</evidence>
<feature type="domain" description="Protein kinase" evidence="18">
    <location>
        <begin position="686"/>
        <end position="970"/>
    </location>
</feature>
<feature type="binding site" evidence="14">
    <location>
        <position position="716"/>
    </location>
    <ligand>
        <name>ATP</name>
        <dbReference type="ChEBI" id="CHEBI:30616"/>
    </ligand>
</feature>
<dbReference type="EMBL" id="PKPP01002875">
    <property type="protein sequence ID" value="PWA72585.1"/>
    <property type="molecule type" value="Genomic_DNA"/>
</dbReference>
<keyword evidence="3" id="KW-0433">Leucine-rich repeat</keyword>
<keyword evidence="8 14" id="KW-0547">Nucleotide-binding</keyword>
<protein>
    <submittedName>
        <fullName evidence="19">Leucine-rich repeat protein</fullName>
    </submittedName>
</protein>
<feature type="region of interest" description="Disordered" evidence="15">
    <location>
        <begin position="999"/>
        <end position="1019"/>
    </location>
</feature>
<dbReference type="InterPro" id="IPR011009">
    <property type="entry name" value="Kinase-like_dom_sf"/>
</dbReference>
<keyword evidence="7" id="KW-0677">Repeat</keyword>
<evidence type="ECO:0000256" key="7">
    <source>
        <dbReference type="ARBA" id="ARBA00022737"/>
    </source>
</evidence>
<evidence type="ECO:0000256" key="2">
    <source>
        <dbReference type="ARBA" id="ARBA00008684"/>
    </source>
</evidence>
<dbReference type="OrthoDB" id="676979at2759"/>
<gene>
    <name evidence="19" type="ORF">CTI12_AA104140</name>
</gene>
<keyword evidence="5 16" id="KW-0812">Transmembrane</keyword>
<dbReference type="AlphaFoldDB" id="A0A2U1NGE0"/>
<evidence type="ECO:0000256" key="14">
    <source>
        <dbReference type="PROSITE-ProRule" id="PRU10141"/>
    </source>
</evidence>
<dbReference type="InterPro" id="IPR017441">
    <property type="entry name" value="Protein_kinase_ATP_BS"/>
</dbReference>
<keyword evidence="4" id="KW-0808">Transferase</keyword>
<dbReference type="InterPro" id="IPR032675">
    <property type="entry name" value="LRR_dom_sf"/>
</dbReference>
<feature type="signal peptide" evidence="17">
    <location>
        <begin position="1"/>
        <end position="22"/>
    </location>
</feature>
<evidence type="ECO:0000256" key="8">
    <source>
        <dbReference type="ARBA" id="ARBA00022741"/>
    </source>
</evidence>
<dbReference type="GO" id="GO:0005524">
    <property type="term" value="F:ATP binding"/>
    <property type="evidence" value="ECO:0007669"/>
    <property type="project" value="UniProtKB-UniRule"/>
</dbReference>
<name>A0A2U1NGE0_ARTAN</name>
<dbReference type="GO" id="GO:0009791">
    <property type="term" value="P:post-embryonic development"/>
    <property type="evidence" value="ECO:0007669"/>
    <property type="project" value="UniProtKB-ARBA"/>
</dbReference>
<dbReference type="Gene3D" id="3.80.10.10">
    <property type="entry name" value="Ribonuclease Inhibitor"/>
    <property type="match status" value="4"/>
</dbReference>
<dbReference type="Gene3D" id="1.10.510.10">
    <property type="entry name" value="Transferase(Phosphotransferase) domain 1"/>
    <property type="match status" value="1"/>
</dbReference>
<reference evidence="19 20" key="1">
    <citation type="journal article" date="2018" name="Mol. Plant">
        <title>The genome of Artemisia annua provides insight into the evolution of Asteraceae family and artemisinin biosynthesis.</title>
        <authorList>
            <person name="Shen Q."/>
            <person name="Zhang L."/>
            <person name="Liao Z."/>
            <person name="Wang S."/>
            <person name="Yan T."/>
            <person name="Shi P."/>
            <person name="Liu M."/>
            <person name="Fu X."/>
            <person name="Pan Q."/>
            <person name="Wang Y."/>
            <person name="Lv Z."/>
            <person name="Lu X."/>
            <person name="Zhang F."/>
            <person name="Jiang W."/>
            <person name="Ma Y."/>
            <person name="Chen M."/>
            <person name="Hao X."/>
            <person name="Li L."/>
            <person name="Tang Y."/>
            <person name="Lv G."/>
            <person name="Zhou Y."/>
            <person name="Sun X."/>
            <person name="Brodelius P.E."/>
            <person name="Rose J.K.C."/>
            <person name="Tang K."/>
        </authorList>
    </citation>
    <scope>NUCLEOTIDE SEQUENCE [LARGE SCALE GENOMIC DNA]</scope>
    <source>
        <strain evidence="20">cv. Huhao1</strain>
        <tissue evidence="19">Leaf</tissue>
    </source>
</reference>
<evidence type="ECO:0000256" key="6">
    <source>
        <dbReference type="ARBA" id="ARBA00022729"/>
    </source>
</evidence>
<dbReference type="FunFam" id="1.10.510.10:FF:000714">
    <property type="entry name" value="Kinase family with leucine-rich repeat domain-containing protein"/>
    <property type="match status" value="1"/>
</dbReference>
<dbReference type="InterPro" id="IPR003591">
    <property type="entry name" value="Leu-rich_rpt_typical-subtyp"/>
</dbReference>
<dbReference type="PROSITE" id="PS00107">
    <property type="entry name" value="PROTEIN_KINASE_ATP"/>
    <property type="match status" value="1"/>
</dbReference>
<dbReference type="PANTHER" id="PTHR48056">
    <property type="entry name" value="LRR RECEPTOR-LIKE SERINE/THREONINE-PROTEIN KINASE-RELATED"/>
    <property type="match status" value="1"/>
</dbReference>
<keyword evidence="13" id="KW-0325">Glycoprotein</keyword>
<accession>A0A2U1NGE0</accession>
<feature type="chain" id="PRO_5015594794" evidence="17">
    <location>
        <begin position="23"/>
        <end position="1059"/>
    </location>
</feature>
<dbReference type="Pfam" id="PF00069">
    <property type="entry name" value="Pkinase"/>
    <property type="match status" value="1"/>
</dbReference>
<dbReference type="GO" id="GO:0033612">
    <property type="term" value="F:receptor serine/threonine kinase binding"/>
    <property type="evidence" value="ECO:0007669"/>
    <property type="project" value="TreeGrafter"/>
</dbReference>
<dbReference type="InterPro" id="IPR050647">
    <property type="entry name" value="Plant_LRR-RLKs"/>
</dbReference>
<dbReference type="FunFam" id="3.80.10.10:FF:000077">
    <property type="entry name" value="LRR receptor-like serine/threonine-protein kinase ERL1"/>
    <property type="match status" value="1"/>
</dbReference>
<dbReference type="InterPro" id="IPR013210">
    <property type="entry name" value="LRR_N_plant-typ"/>
</dbReference>
<keyword evidence="6 17" id="KW-0732">Signal</keyword>
<dbReference type="GO" id="GO:0051707">
    <property type="term" value="P:response to other organism"/>
    <property type="evidence" value="ECO:0007669"/>
    <property type="project" value="UniProtKB-ARBA"/>
</dbReference>
<evidence type="ECO:0000256" key="17">
    <source>
        <dbReference type="SAM" id="SignalP"/>
    </source>
</evidence>
<comment type="subcellular location">
    <subcellularLocation>
        <location evidence="1">Membrane</location>
        <topology evidence="1">Single-pass type I membrane protein</topology>
    </subcellularLocation>
</comment>
<evidence type="ECO:0000256" key="11">
    <source>
        <dbReference type="ARBA" id="ARBA00022989"/>
    </source>
</evidence>
<evidence type="ECO:0000256" key="15">
    <source>
        <dbReference type="SAM" id="MobiDB-lite"/>
    </source>
</evidence>
<dbReference type="Gene3D" id="3.30.200.20">
    <property type="entry name" value="Phosphorylase Kinase, domain 1"/>
    <property type="match status" value="1"/>
</dbReference>